<gene>
    <name evidence="3" type="ORF">PLXY2_LOCUS397</name>
</gene>
<feature type="domain" description="Reverse transcriptase" evidence="2">
    <location>
        <begin position="1"/>
        <end position="302"/>
    </location>
</feature>
<proteinExistence type="predicted"/>
<dbReference type="InterPro" id="IPR000477">
    <property type="entry name" value="RT_dom"/>
</dbReference>
<dbReference type="EMBL" id="CAJHNJ030000001">
    <property type="protein sequence ID" value="CAG9087486.1"/>
    <property type="molecule type" value="Genomic_DNA"/>
</dbReference>
<protein>
    <submittedName>
        <fullName evidence="3">(diamondback moth) hypothetical protein</fullName>
    </submittedName>
</protein>
<evidence type="ECO:0000256" key="1">
    <source>
        <dbReference type="SAM" id="MobiDB-lite"/>
    </source>
</evidence>
<evidence type="ECO:0000313" key="4">
    <source>
        <dbReference type="Proteomes" id="UP000653454"/>
    </source>
</evidence>
<dbReference type="InterPro" id="IPR043502">
    <property type="entry name" value="DNA/RNA_pol_sf"/>
</dbReference>
<reference evidence="3" key="1">
    <citation type="submission" date="2020-11" db="EMBL/GenBank/DDBJ databases">
        <authorList>
            <person name="Whiteford S."/>
        </authorList>
    </citation>
    <scope>NUCLEOTIDE SEQUENCE</scope>
</reference>
<evidence type="ECO:0000313" key="3">
    <source>
        <dbReference type="EMBL" id="CAG9087486.1"/>
    </source>
</evidence>
<name>A0A8S4D1I7_PLUXY</name>
<evidence type="ECO:0000259" key="2">
    <source>
        <dbReference type="PROSITE" id="PS50878"/>
    </source>
</evidence>
<keyword evidence="4" id="KW-1185">Reference proteome</keyword>
<dbReference type="GO" id="GO:0071897">
    <property type="term" value="P:DNA biosynthetic process"/>
    <property type="evidence" value="ECO:0007669"/>
    <property type="project" value="UniProtKB-ARBA"/>
</dbReference>
<dbReference type="Pfam" id="PF00078">
    <property type="entry name" value="RVT_1"/>
    <property type="match status" value="1"/>
</dbReference>
<sequence>MKTGIPSPARSHGAPVTPRRYITRRTRSVGSPSRAGPRPSTLVQQFKENNIDESVQSPLNKRSILNDDTDIELPNLLSKVLEKIISARLNQSLKDASTIPDHQFGFRKNHATVEQVHRVCEHIREALECKKYCSGVFLDVQQAFDKVWHNGLLYKLKKSLPHNLYLLLKSYLEHRIFYVKINDSVSEFYEINAGVPQGSVLGPSLYLLYTADVPESDNVMTATFADDTAVLASDENHNLASEMLQSHLDKVNKWMRDWRIKASATKSNHVTFTLRKKDCPPVKLGNEVLPHQSTVKYLGFHLDRKQTWKCHIQKKRDELNQRYRSLEWLMGRKSRVSLENKLLIYKTVLKPVWTYGIQLWGTASQTNIEILQRFQNGVLKAIVNAPWFTRMDEVHEYLKMPTVREEVAKLTRTYRDRIVNHPNKLATDLTSNVPTRRLKRKNIWDNIDQ</sequence>
<dbReference type="PROSITE" id="PS50878">
    <property type="entry name" value="RT_POL"/>
    <property type="match status" value="1"/>
</dbReference>
<dbReference type="PANTHER" id="PTHR33332">
    <property type="entry name" value="REVERSE TRANSCRIPTASE DOMAIN-CONTAINING PROTEIN"/>
    <property type="match status" value="1"/>
</dbReference>
<feature type="region of interest" description="Disordered" evidence="1">
    <location>
        <begin position="1"/>
        <end position="40"/>
    </location>
</feature>
<dbReference type="Proteomes" id="UP000653454">
    <property type="component" value="Unassembled WGS sequence"/>
</dbReference>
<dbReference type="AlphaFoldDB" id="A0A8S4D1I7"/>
<comment type="caution">
    <text evidence="3">The sequence shown here is derived from an EMBL/GenBank/DDBJ whole genome shotgun (WGS) entry which is preliminary data.</text>
</comment>
<dbReference type="SUPFAM" id="SSF56672">
    <property type="entry name" value="DNA/RNA polymerases"/>
    <property type="match status" value="1"/>
</dbReference>
<dbReference type="CDD" id="cd01650">
    <property type="entry name" value="RT_nLTR_like"/>
    <property type="match status" value="1"/>
</dbReference>
<organism evidence="3 4">
    <name type="scientific">Plutella xylostella</name>
    <name type="common">Diamondback moth</name>
    <name type="synonym">Plutella maculipennis</name>
    <dbReference type="NCBI Taxonomy" id="51655"/>
    <lineage>
        <taxon>Eukaryota</taxon>
        <taxon>Metazoa</taxon>
        <taxon>Ecdysozoa</taxon>
        <taxon>Arthropoda</taxon>
        <taxon>Hexapoda</taxon>
        <taxon>Insecta</taxon>
        <taxon>Pterygota</taxon>
        <taxon>Neoptera</taxon>
        <taxon>Endopterygota</taxon>
        <taxon>Lepidoptera</taxon>
        <taxon>Glossata</taxon>
        <taxon>Ditrysia</taxon>
        <taxon>Yponomeutoidea</taxon>
        <taxon>Plutellidae</taxon>
        <taxon>Plutella</taxon>
    </lineage>
</organism>
<accession>A0A8S4D1I7</accession>